<organism evidence="1 2">
    <name type="scientific">Colletotrichum salicis</name>
    <dbReference type="NCBI Taxonomy" id="1209931"/>
    <lineage>
        <taxon>Eukaryota</taxon>
        <taxon>Fungi</taxon>
        <taxon>Dikarya</taxon>
        <taxon>Ascomycota</taxon>
        <taxon>Pezizomycotina</taxon>
        <taxon>Sordariomycetes</taxon>
        <taxon>Hypocreomycetidae</taxon>
        <taxon>Glomerellales</taxon>
        <taxon>Glomerellaceae</taxon>
        <taxon>Colletotrichum</taxon>
        <taxon>Colletotrichum acutatum species complex</taxon>
    </lineage>
</organism>
<gene>
    <name evidence="1" type="ORF">CSAL01_13745</name>
</gene>
<reference evidence="1 2" key="1">
    <citation type="submission" date="2014-02" db="EMBL/GenBank/DDBJ databases">
        <title>The genome sequence of Colletotrichum salicis CBS 607.94.</title>
        <authorList>
            <person name="Baroncelli R."/>
            <person name="Thon M.R."/>
        </authorList>
    </citation>
    <scope>NUCLEOTIDE SEQUENCE [LARGE SCALE GENOMIC DNA]</scope>
    <source>
        <strain evidence="1 2">CBS 607.94</strain>
    </source>
</reference>
<keyword evidence="2" id="KW-1185">Reference proteome</keyword>
<evidence type="ECO:0000313" key="2">
    <source>
        <dbReference type="Proteomes" id="UP000070121"/>
    </source>
</evidence>
<protein>
    <submittedName>
        <fullName evidence="1">Uncharacterized protein</fullName>
    </submittedName>
</protein>
<accession>A0A135VAL3</accession>
<sequence>MPSSRSSSTLSSILARLFLPLVPF</sequence>
<feature type="non-terminal residue" evidence="1">
    <location>
        <position position="24"/>
    </location>
</feature>
<dbReference type="Proteomes" id="UP000070121">
    <property type="component" value="Unassembled WGS sequence"/>
</dbReference>
<comment type="caution">
    <text evidence="1">The sequence shown here is derived from an EMBL/GenBank/DDBJ whole genome shotgun (WGS) entry which is preliminary data.</text>
</comment>
<name>A0A135VAL3_9PEZI</name>
<dbReference type="AlphaFoldDB" id="A0A135VAL3"/>
<proteinExistence type="predicted"/>
<dbReference type="EMBL" id="JFFI01000054">
    <property type="protein sequence ID" value="KXH69561.1"/>
    <property type="molecule type" value="Genomic_DNA"/>
</dbReference>
<evidence type="ECO:0000313" key="1">
    <source>
        <dbReference type="EMBL" id="KXH69561.1"/>
    </source>
</evidence>